<dbReference type="OrthoDB" id="286023at2"/>
<accession>A0A517VCB4</accession>
<proteinExistence type="predicted"/>
<dbReference type="AlphaFoldDB" id="A0A517VCB4"/>
<name>A0A517VCB4_9PLAN</name>
<evidence type="ECO:0000313" key="1">
    <source>
        <dbReference type="EMBL" id="QDT90645.1"/>
    </source>
</evidence>
<gene>
    <name evidence="1" type="ORF">Pan161_22980</name>
</gene>
<sequence>MTARYNGGIMRNEPQKTICLDHQCEEDQATPFGMVCPVCKRRLYTSPPRGNLMSFWESQPVAFSLDREPCFAYSLMWENYRIRSIHLPEQNVSAHESSSVESHS</sequence>
<dbReference type="RefSeq" id="WP_145226754.1">
    <property type="nucleotide sequence ID" value="NZ_CP036343.1"/>
</dbReference>
<evidence type="ECO:0000313" key="2">
    <source>
        <dbReference type="Proteomes" id="UP000316855"/>
    </source>
</evidence>
<dbReference type="KEGG" id="gax:Pan161_22980"/>
<dbReference type="Proteomes" id="UP000316855">
    <property type="component" value="Chromosome"/>
</dbReference>
<protein>
    <submittedName>
        <fullName evidence="1">Uncharacterized protein</fullName>
    </submittedName>
</protein>
<dbReference type="EMBL" id="CP036343">
    <property type="protein sequence ID" value="QDT90645.1"/>
    <property type="molecule type" value="Genomic_DNA"/>
</dbReference>
<organism evidence="1 2">
    <name type="scientific">Gimesia algae</name>
    <dbReference type="NCBI Taxonomy" id="2527971"/>
    <lineage>
        <taxon>Bacteria</taxon>
        <taxon>Pseudomonadati</taxon>
        <taxon>Planctomycetota</taxon>
        <taxon>Planctomycetia</taxon>
        <taxon>Planctomycetales</taxon>
        <taxon>Planctomycetaceae</taxon>
        <taxon>Gimesia</taxon>
    </lineage>
</organism>
<keyword evidence="2" id="KW-1185">Reference proteome</keyword>
<reference evidence="1 2" key="1">
    <citation type="submission" date="2019-02" db="EMBL/GenBank/DDBJ databases">
        <title>Deep-cultivation of Planctomycetes and their phenomic and genomic characterization uncovers novel biology.</title>
        <authorList>
            <person name="Wiegand S."/>
            <person name="Jogler M."/>
            <person name="Boedeker C."/>
            <person name="Pinto D."/>
            <person name="Vollmers J."/>
            <person name="Rivas-Marin E."/>
            <person name="Kohn T."/>
            <person name="Peeters S.H."/>
            <person name="Heuer A."/>
            <person name="Rast P."/>
            <person name="Oberbeckmann S."/>
            <person name="Bunk B."/>
            <person name="Jeske O."/>
            <person name="Meyerdierks A."/>
            <person name="Storesund J.E."/>
            <person name="Kallscheuer N."/>
            <person name="Luecker S."/>
            <person name="Lage O.M."/>
            <person name="Pohl T."/>
            <person name="Merkel B.J."/>
            <person name="Hornburger P."/>
            <person name="Mueller R.-W."/>
            <person name="Bruemmer F."/>
            <person name="Labrenz M."/>
            <person name="Spormann A.M."/>
            <person name="Op den Camp H."/>
            <person name="Overmann J."/>
            <person name="Amann R."/>
            <person name="Jetten M.S.M."/>
            <person name="Mascher T."/>
            <person name="Medema M.H."/>
            <person name="Devos D.P."/>
            <person name="Kaster A.-K."/>
            <person name="Ovreas L."/>
            <person name="Rohde M."/>
            <person name="Galperin M.Y."/>
            <person name="Jogler C."/>
        </authorList>
    </citation>
    <scope>NUCLEOTIDE SEQUENCE [LARGE SCALE GENOMIC DNA]</scope>
    <source>
        <strain evidence="1 2">Pan161</strain>
    </source>
</reference>